<sequence length="208" mass="23275">MLDHYAKRAPEYERIYAKPERQADLAWLRARVHAFTRGARVLDLACGTGYWTAAMAQARSIVGTDVNDTVVRIARAKGIAEASFVLADNDALPFAPGRFDAMTAGGWWSHVPLQGLRAHLARLHGVLGPGVRVLWFDNRYMPGSSTPIAYADDHGNTWQRRPLDDGSLHDVLKNFPDDRALLEAVDGIATDVRITCLQYYWTLQYLTH</sequence>
<dbReference type="InterPro" id="IPR041698">
    <property type="entry name" value="Methyltransf_25"/>
</dbReference>
<evidence type="ECO:0000313" key="2">
    <source>
        <dbReference type="EMBL" id="CUV12181.1"/>
    </source>
</evidence>
<feature type="domain" description="Methyltransferase" evidence="1">
    <location>
        <begin position="41"/>
        <end position="130"/>
    </location>
</feature>
<dbReference type="Gene3D" id="3.40.50.150">
    <property type="entry name" value="Vaccinia Virus protein VP39"/>
    <property type="match status" value="1"/>
</dbReference>
<gene>
    <name evidence="2" type="ORF">RUN39_v1_320074</name>
</gene>
<dbReference type="PANTHER" id="PTHR43464">
    <property type="entry name" value="METHYLTRANSFERASE"/>
    <property type="match status" value="1"/>
</dbReference>
<dbReference type="GO" id="GO:0010420">
    <property type="term" value="F:polyprenyldihydroxybenzoate methyltransferase activity"/>
    <property type="evidence" value="ECO:0007669"/>
    <property type="project" value="TreeGrafter"/>
</dbReference>
<dbReference type="PATRIC" id="fig|305.106.peg.4529"/>
<dbReference type="InterPro" id="IPR029063">
    <property type="entry name" value="SAM-dependent_MTases_sf"/>
</dbReference>
<accession>A0A0S4TQS5</accession>
<name>A0A0S4TQS5_RALSL</name>
<dbReference type="Pfam" id="PF13649">
    <property type="entry name" value="Methyltransf_25"/>
    <property type="match status" value="1"/>
</dbReference>
<dbReference type="AlphaFoldDB" id="A0A0S4TQS5"/>
<proteinExistence type="predicted"/>
<organism evidence="2">
    <name type="scientific">Ralstonia solanacearum</name>
    <name type="common">Pseudomonas solanacearum</name>
    <dbReference type="NCBI Taxonomy" id="305"/>
    <lineage>
        <taxon>Bacteria</taxon>
        <taxon>Pseudomonadati</taxon>
        <taxon>Pseudomonadota</taxon>
        <taxon>Betaproteobacteria</taxon>
        <taxon>Burkholderiales</taxon>
        <taxon>Burkholderiaceae</taxon>
        <taxon>Ralstonia</taxon>
        <taxon>Ralstonia solanacearum species complex</taxon>
    </lineage>
</organism>
<dbReference type="EMBL" id="LN899819">
    <property type="protein sequence ID" value="CUV12181.1"/>
    <property type="molecule type" value="Genomic_DNA"/>
</dbReference>
<dbReference type="PANTHER" id="PTHR43464:SF23">
    <property type="entry name" value="JUVENILE HORMONE ACID O-METHYLTRANSFERASE"/>
    <property type="match status" value="1"/>
</dbReference>
<protein>
    <recommendedName>
        <fullName evidence="1">Methyltransferase domain-containing protein</fullName>
    </recommendedName>
</protein>
<evidence type="ECO:0000259" key="1">
    <source>
        <dbReference type="Pfam" id="PF13649"/>
    </source>
</evidence>
<dbReference type="SUPFAM" id="SSF53335">
    <property type="entry name" value="S-adenosyl-L-methionine-dependent methyltransferases"/>
    <property type="match status" value="1"/>
</dbReference>
<dbReference type="CDD" id="cd02440">
    <property type="entry name" value="AdoMet_MTases"/>
    <property type="match status" value="1"/>
</dbReference>
<reference evidence="2" key="1">
    <citation type="submission" date="2015-10" db="EMBL/GenBank/DDBJ databases">
        <authorList>
            <person name="Gilbert D.G."/>
        </authorList>
    </citation>
    <scope>NUCLEOTIDE SEQUENCE</scope>
    <source>
        <strain evidence="2">Phyl III-seqv23</strain>
    </source>
</reference>